<dbReference type="Proteomes" id="UP001139000">
    <property type="component" value="Unassembled WGS sequence"/>
</dbReference>
<dbReference type="AlphaFoldDB" id="A0A9X1PG12"/>
<dbReference type="Pfam" id="PF00535">
    <property type="entry name" value="Glycos_transf_2"/>
    <property type="match status" value="1"/>
</dbReference>
<evidence type="ECO:0000313" key="3">
    <source>
        <dbReference type="Proteomes" id="UP001139000"/>
    </source>
</evidence>
<sequence>MKISVCIPTYNQAAYVGLTIRSVMVQTLLPDEIIVSDDCSTDETWEILKKLATEIGIMSIIRQKSNKGLAGNTDDSLRAATGDYIVKLDSDDALFPDYIKTLSTLLTEHPQAGYAHAAVREIDHNGYAGEPRRLLRGAGFVTSENALKWALKGYRVAANILMFRREALEKAGYIQCRQDFAEDYFLSVCIAKAGYGNVYSPEILSAYRVWTDQGNVRKKRKLAEINGLNAVFNYALTPAFEQLSWDLKPVERAKQHFAITHSGCLSWDVYNQEEKRDLETAILQLSSTTATKFYIWSHKHGFGKVIELYQSSTATIKKYVKKLILTKPRTR</sequence>
<reference evidence="2" key="1">
    <citation type="submission" date="2021-12" db="EMBL/GenBank/DDBJ databases">
        <title>Novel species in genus Dyadobacter.</title>
        <authorList>
            <person name="Ma C."/>
        </authorList>
    </citation>
    <scope>NUCLEOTIDE SEQUENCE</scope>
    <source>
        <strain evidence="2">LJ419</strain>
    </source>
</reference>
<dbReference type="InterPro" id="IPR050834">
    <property type="entry name" value="Glycosyltransf_2"/>
</dbReference>
<proteinExistence type="predicted"/>
<comment type="caution">
    <text evidence="2">The sequence shown here is derived from an EMBL/GenBank/DDBJ whole genome shotgun (WGS) entry which is preliminary data.</text>
</comment>
<dbReference type="RefSeq" id="WP_234653286.1">
    <property type="nucleotide sequence ID" value="NZ_CP094997.1"/>
</dbReference>
<name>A0A9X1PG12_9BACT</name>
<protein>
    <submittedName>
        <fullName evidence="2">Glycosyltransferase</fullName>
    </submittedName>
</protein>
<dbReference type="Gene3D" id="3.90.550.10">
    <property type="entry name" value="Spore Coat Polysaccharide Biosynthesis Protein SpsA, Chain A"/>
    <property type="match status" value="1"/>
</dbReference>
<dbReference type="EMBL" id="JAJTTC010000001">
    <property type="protein sequence ID" value="MCF0060497.1"/>
    <property type="molecule type" value="Genomic_DNA"/>
</dbReference>
<organism evidence="2 3">
    <name type="scientific">Dyadobacter chenwenxiniae</name>
    <dbReference type="NCBI Taxonomy" id="2906456"/>
    <lineage>
        <taxon>Bacteria</taxon>
        <taxon>Pseudomonadati</taxon>
        <taxon>Bacteroidota</taxon>
        <taxon>Cytophagia</taxon>
        <taxon>Cytophagales</taxon>
        <taxon>Spirosomataceae</taxon>
        <taxon>Dyadobacter</taxon>
    </lineage>
</organism>
<evidence type="ECO:0000259" key="1">
    <source>
        <dbReference type="Pfam" id="PF00535"/>
    </source>
</evidence>
<dbReference type="InterPro" id="IPR029044">
    <property type="entry name" value="Nucleotide-diphossugar_trans"/>
</dbReference>
<accession>A0A9X1PG12</accession>
<dbReference type="CDD" id="cd00761">
    <property type="entry name" value="Glyco_tranf_GTA_type"/>
    <property type="match status" value="1"/>
</dbReference>
<gene>
    <name evidence="2" type="ORF">LXM26_03265</name>
</gene>
<dbReference type="SUPFAM" id="SSF53448">
    <property type="entry name" value="Nucleotide-diphospho-sugar transferases"/>
    <property type="match status" value="1"/>
</dbReference>
<dbReference type="InterPro" id="IPR001173">
    <property type="entry name" value="Glyco_trans_2-like"/>
</dbReference>
<feature type="domain" description="Glycosyltransferase 2-like" evidence="1">
    <location>
        <begin position="4"/>
        <end position="170"/>
    </location>
</feature>
<dbReference type="PANTHER" id="PTHR43685:SF2">
    <property type="entry name" value="GLYCOSYLTRANSFERASE 2-LIKE DOMAIN-CONTAINING PROTEIN"/>
    <property type="match status" value="1"/>
</dbReference>
<evidence type="ECO:0000313" key="2">
    <source>
        <dbReference type="EMBL" id="MCF0060497.1"/>
    </source>
</evidence>
<keyword evidence="3" id="KW-1185">Reference proteome</keyword>
<dbReference type="PANTHER" id="PTHR43685">
    <property type="entry name" value="GLYCOSYLTRANSFERASE"/>
    <property type="match status" value="1"/>
</dbReference>